<name>A0ABV8ER64_9ACTN</name>
<sequence>MSSEDPLLVMRGKPSEEELAAVVVAFLVSRRQARDGGRPPARRPFWVAGPAYRVPSRPVSPQTQSPQTVPSQTVPSQTARRG</sequence>
<protein>
    <submittedName>
        <fullName evidence="2">Acyl-CoA carboxylase epsilon subunit</fullName>
    </submittedName>
</protein>
<evidence type="ECO:0000256" key="1">
    <source>
        <dbReference type="SAM" id="MobiDB-lite"/>
    </source>
</evidence>
<gene>
    <name evidence="2" type="ORF">ACFOYY_01800</name>
</gene>
<evidence type="ECO:0000313" key="2">
    <source>
        <dbReference type="EMBL" id="MFC3978837.1"/>
    </source>
</evidence>
<dbReference type="InterPro" id="IPR032716">
    <property type="entry name" value="ACC_epsilon"/>
</dbReference>
<dbReference type="EMBL" id="JBHSBC010000001">
    <property type="protein sequence ID" value="MFC3978837.1"/>
    <property type="molecule type" value="Genomic_DNA"/>
</dbReference>
<dbReference type="RefSeq" id="WP_352010363.1">
    <property type="nucleotide sequence ID" value="NZ_JBHSBC010000001.1"/>
</dbReference>
<proteinExistence type="predicted"/>
<keyword evidence="3" id="KW-1185">Reference proteome</keyword>
<evidence type="ECO:0000313" key="3">
    <source>
        <dbReference type="Proteomes" id="UP001595698"/>
    </source>
</evidence>
<dbReference type="Pfam" id="PF13822">
    <property type="entry name" value="ACC_epsilon"/>
    <property type="match status" value="1"/>
</dbReference>
<organism evidence="2 3">
    <name type="scientific">Streptosporangium jomthongense</name>
    <dbReference type="NCBI Taxonomy" id="1193683"/>
    <lineage>
        <taxon>Bacteria</taxon>
        <taxon>Bacillati</taxon>
        <taxon>Actinomycetota</taxon>
        <taxon>Actinomycetes</taxon>
        <taxon>Streptosporangiales</taxon>
        <taxon>Streptosporangiaceae</taxon>
        <taxon>Streptosporangium</taxon>
    </lineage>
</organism>
<reference evidence="3" key="1">
    <citation type="journal article" date="2019" name="Int. J. Syst. Evol. Microbiol.">
        <title>The Global Catalogue of Microorganisms (GCM) 10K type strain sequencing project: providing services to taxonomists for standard genome sequencing and annotation.</title>
        <authorList>
            <consortium name="The Broad Institute Genomics Platform"/>
            <consortium name="The Broad Institute Genome Sequencing Center for Infectious Disease"/>
            <person name="Wu L."/>
            <person name="Ma J."/>
        </authorList>
    </citation>
    <scope>NUCLEOTIDE SEQUENCE [LARGE SCALE GENOMIC DNA]</scope>
    <source>
        <strain evidence="3">TBRC 7912</strain>
    </source>
</reference>
<accession>A0ABV8ER64</accession>
<feature type="region of interest" description="Disordered" evidence="1">
    <location>
        <begin position="55"/>
        <end position="82"/>
    </location>
</feature>
<comment type="caution">
    <text evidence="2">The sequence shown here is derived from an EMBL/GenBank/DDBJ whole genome shotgun (WGS) entry which is preliminary data.</text>
</comment>
<dbReference type="Proteomes" id="UP001595698">
    <property type="component" value="Unassembled WGS sequence"/>
</dbReference>